<gene>
    <name evidence="2" type="ORF">EIKCOROL_01340</name>
</gene>
<feature type="transmembrane region" description="Helical" evidence="1">
    <location>
        <begin position="6"/>
        <end position="22"/>
    </location>
</feature>
<protein>
    <recommendedName>
        <fullName evidence="4">FG-GAP repeat protein</fullName>
    </recommendedName>
</protein>
<name>C0DVF1_EIKCO</name>
<keyword evidence="1" id="KW-1133">Transmembrane helix</keyword>
<evidence type="ECO:0000313" key="3">
    <source>
        <dbReference type="Proteomes" id="UP000005837"/>
    </source>
</evidence>
<keyword evidence="1" id="KW-0812">Transmembrane</keyword>
<keyword evidence="1" id="KW-0472">Membrane</keyword>
<feature type="transmembrane region" description="Helical" evidence="1">
    <location>
        <begin position="27"/>
        <end position="48"/>
    </location>
</feature>
<dbReference type="eggNOG" id="ENOG50339GN">
    <property type="taxonomic scope" value="Bacteria"/>
</dbReference>
<proteinExistence type="predicted"/>
<evidence type="ECO:0000256" key="1">
    <source>
        <dbReference type="SAM" id="Phobius"/>
    </source>
</evidence>
<dbReference type="AlphaFoldDB" id="C0DVF1"/>
<evidence type="ECO:0008006" key="4">
    <source>
        <dbReference type="Google" id="ProtNLM"/>
    </source>
</evidence>
<organism evidence="2 3">
    <name type="scientific">Eikenella corrodens ATCC 23834</name>
    <dbReference type="NCBI Taxonomy" id="546274"/>
    <lineage>
        <taxon>Bacteria</taxon>
        <taxon>Pseudomonadati</taxon>
        <taxon>Pseudomonadota</taxon>
        <taxon>Betaproteobacteria</taxon>
        <taxon>Neisseriales</taxon>
        <taxon>Neisseriaceae</taxon>
        <taxon>Eikenella</taxon>
    </lineage>
</organism>
<dbReference type="Proteomes" id="UP000005837">
    <property type="component" value="Unassembled WGS sequence"/>
</dbReference>
<reference evidence="2 3" key="1">
    <citation type="submission" date="2009-01" db="EMBL/GenBank/DDBJ databases">
        <authorList>
            <person name="Fulton L."/>
            <person name="Clifton S."/>
            <person name="Chinwalla A.T."/>
            <person name="Mitreva M."/>
            <person name="Sodergren E."/>
            <person name="Weinstock G."/>
            <person name="Clifton S."/>
            <person name="Dooling D.J."/>
            <person name="Fulton B."/>
            <person name="Minx P."/>
            <person name="Pepin K.H."/>
            <person name="Johnson M."/>
            <person name="Bhonagiri V."/>
            <person name="Nash W.E."/>
            <person name="Mardis E.R."/>
            <person name="Wilson R.K."/>
        </authorList>
    </citation>
    <scope>NUCLEOTIDE SEQUENCE [LARGE SCALE GENOMIC DNA]</scope>
    <source>
        <strain evidence="2 3">ATCC 23834</strain>
    </source>
</reference>
<evidence type="ECO:0000313" key="2">
    <source>
        <dbReference type="EMBL" id="EEG23949.1"/>
    </source>
</evidence>
<comment type="caution">
    <text evidence="2">The sequence shown here is derived from an EMBL/GenBank/DDBJ whole genome shotgun (WGS) entry which is preliminary data.</text>
</comment>
<sequence>MDVGWFAHLCLVLFNYFLEIAMKMKKLVLAAVLGLTTSFVAAKLPVVVQRAINEDTQNCRSSGGRFSYSKAIQIIDLNGDGYPDYVYDSGETVCAGGADLGGSGGWPVTVFAGQPDGSAKEVFSNGAIGARMINGRLYLGVGGAYCGQNTRGRVRAQYDNCIRPLQWNARRKVFEFAPVSQKRPFPASWER</sequence>
<dbReference type="EMBL" id="ACEA01000022">
    <property type="protein sequence ID" value="EEG23949.1"/>
    <property type="molecule type" value="Genomic_DNA"/>
</dbReference>
<accession>C0DVF1</accession>
<dbReference type="HOGENOM" id="CLU_119399_0_0_4"/>